<keyword evidence="3" id="KW-0608">Pigment</keyword>
<dbReference type="InterPro" id="IPR002047">
    <property type="entry name" value="Adipokinetic_hormone_CS"/>
</dbReference>
<evidence type="ECO:0000256" key="2">
    <source>
        <dbReference type="ARBA" id="ARBA00004613"/>
    </source>
</evidence>
<accession>E9HI02</accession>
<dbReference type="PROSITE" id="PS00256">
    <property type="entry name" value="AKH"/>
    <property type="match status" value="1"/>
</dbReference>
<keyword evidence="8" id="KW-1185">Reference proteome</keyword>
<gene>
    <name evidence="7" type="ORF">DAPPUDRAFT_114396</name>
</gene>
<dbReference type="EMBL" id="GL732651">
    <property type="protein sequence ID" value="EFX68649.1"/>
    <property type="molecule type" value="Genomic_DNA"/>
</dbReference>
<evidence type="ECO:0000256" key="1">
    <source>
        <dbReference type="ARBA" id="ARBA00002463"/>
    </source>
</evidence>
<keyword evidence="4" id="KW-0964">Secreted</keyword>
<keyword evidence="6" id="KW-0732">Signal</keyword>
<evidence type="ECO:0000256" key="5">
    <source>
        <dbReference type="SAM" id="MobiDB-lite"/>
    </source>
</evidence>
<organism evidence="7 8">
    <name type="scientific">Daphnia pulex</name>
    <name type="common">Water flea</name>
    <dbReference type="NCBI Taxonomy" id="6669"/>
    <lineage>
        <taxon>Eukaryota</taxon>
        <taxon>Metazoa</taxon>
        <taxon>Ecdysozoa</taxon>
        <taxon>Arthropoda</taxon>
        <taxon>Crustacea</taxon>
        <taxon>Branchiopoda</taxon>
        <taxon>Diplostraca</taxon>
        <taxon>Cladocera</taxon>
        <taxon>Anomopoda</taxon>
        <taxon>Daphniidae</taxon>
        <taxon>Daphnia</taxon>
    </lineage>
</organism>
<protein>
    <submittedName>
        <fullName evidence="7">Putative adipokinetic hormone preprohormone</fullName>
    </submittedName>
</protein>
<comment type="function">
    <text evidence="1">This hormone adapts the animal to light backgrounds by stimulating concentration of the pigment of its red body-chromatophores.</text>
</comment>
<reference evidence="7 8" key="1">
    <citation type="journal article" date="2011" name="Science">
        <title>The ecoresponsive genome of Daphnia pulex.</title>
        <authorList>
            <person name="Colbourne J.K."/>
            <person name="Pfrender M.E."/>
            <person name="Gilbert D."/>
            <person name="Thomas W.K."/>
            <person name="Tucker A."/>
            <person name="Oakley T.H."/>
            <person name="Tokishita S."/>
            <person name="Aerts A."/>
            <person name="Arnold G.J."/>
            <person name="Basu M.K."/>
            <person name="Bauer D.J."/>
            <person name="Caceres C.E."/>
            <person name="Carmel L."/>
            <person name="Casola C."/>
            <person name="Choi J.H."/>
            <person name="Detter J.C."/>
            <person name="Dong Q."/>
            <person name="Dusheyko S."/>
            <person name="Eads B.D."/>
            <person name="Frohlich T."/>
            <person name="Geiler-Samerotte K.A."/>
            <person name="Gerlach D."/>
            <person name="Hatcher P."/>
            <person name="Jogdeo S."/>
            <person name="Krijgsveld J."/>
            <person name="Kriventseva E.V."/>
            <person name="Kultz D."/>
            <person name="Laforsch C."/>
            <person name="Lindquist E."/>
            <person name="Lopez J."/>
            <person name="Manak J.R."/>
            <person name="Muller J."/>
            <person name="Pangilinan J."/>
            <person name="Patwardhan R.P."/>
            <person name="Pitluck S."/>
            <person name="Pritham E.J."/>
            <person name="Rechtsteiner A."/>
            <person name="Rho M."/>
            <person name="Rogozin I.B."/>
            <person name="Sakarya O."/>
            <person name="Salamov A."/>
            <person name="Schaack S."/>
            <person name="Shapiro H."/>
            <person name="Shiga Y."/>
            <person name="Skalitzky C."/>
            <person name="Smith Z."/>
            <person name="Souvorov A."/>
            <person name="Sung W."/>
            <person name="Tang Z."/>
            <person name="Tsuchiya D."/>
            <person name="Tu H."/>
            <person name="Vos H."/>
            <person name="Wang M."/>
            <person name="Wolf Y.I."/>
            <person name="Yamagata H."/>
            <person name="Yamada T."/>
            <person name="Ye Y."/>
            <person name="Shaw J.R."/>
            <person name="Andrews J."/>
            <person name="Crease T.J."/>
            <person name="Tang H."/>
            <person name="Lucas S.M."/>
            <person name="Robertson H.M."/>
            <person name="Bork P."/>
            <person name="Koonin E.V."/>
            <person name="Zdobnov E.M."/>
            <person name="Grigoriev I.V."/>
            <person name="Lynch M."/>
            <person name="Boore J.L."/>
        </authorList>
    </citation>
    <scope>NUCLEOTIDE SEQUENCE [LARGE SCALE GENOMIC DNA]</scope>
</reference>
<comment type="subcellular location">
    <subcellularLocation>
        <location evidence="2">Secreted</location>
    </subcellularLocation>
</comment>
<feature type="signal peptide" evidence="6">
    <location>
        <begin position="1"/>
        <end position="19"/>
    </location>
</feature>
<proteinExistence type="predicted"/>
<sequence length="145" mass="16378">MANHRILILTLLMIGLASAQVNFSTSWGKRSPSTSTKAAEPPSAPSYRQNFHSKKVEPGTLETLPNNQHLPESFDTVSSTIYDDAEEQRISISLPSPCLSILKSLLLVNQIVEFKNSPLDGRMHRFKIENLFPLPNRTCRLYIRR</sequence>
<dbReference type="Proteomes" id="UP000000305">
    <property type="component" value="Unassembled WGS sequence"/>
</dbReference>
<evidence type="ECO:0000256" key="3">
    <source>
        <dbReference type="ARBA" id="ARBA00022474"/>
    </source>
</evidence>
<evidence type="ECO:0000256" key="6">
    <source>
        <dbReference type="SAM" id="SignalP"/>
    </source>
</evidence>
<dbReference type="OrthoDB" id="6367798at2759"/>
<dbReference type="HOGENOM" id="CLU_1788772_0_0_1"/>
<dbReference type="GO" id="GO:0031409">
    <property type="term" value="F:pigment binding"/>
    <property type="evidence" value="ECO:0007669"/>
    <property type="project" value="UniProtKB-KW"/>
</dbReference>
<name>E9HI02_DAPPU</name>
<dbReference type="GO" id="GO:0005179">
    <property type="term" value="F:hormone activity"/>
    <property type="evidence" value="ECO:0007669"/>
    <property type="project" value="InterPro"/>
</dbReference>
<dbReference type="GO" id="GO:0005576">
    <property type="term" value="C:extracellular region"/>
    <property type="evidence" value="ECO:0007669"/>
    <property type="project" value="UniProtKB-SubCell"/>
</dbReference>
<dbReference type="AlphaFoldDB" id="E9HI02"/>
<feature type="region of interest" description="Disordered" evidence="5">
    <location>
        <begin position="25"/>
        <end position="50"/>
    </location>
</feature>
<feature type="compositionally biased region" description="Polar residues" evidence="5">
    <location>
        <begin position="25"/>
        <end position="37"/>
    </location>
</feature>
<evidence type="ECO:0000313" key="7">
    <source>
        <dbReference type="EMBL" id="EFX68649.1"/>
    </source>
</evidence>
<feature type="chain" id="PRO_5003238397" evidence="6">
    <location>
        <begin position="20"/>
        <end position="145"/>
    </location>
</feature>
<evidence type="ECO:0000313" key="8">
    <source>
        <dbReference type="Proteomes" id="UP000000305"/>
    </source>
</evidence>
<dbReference type="InParanoid" id="E9HI02"/>
<dbReference type="KEGG" id="dpx:DAPPUDRAFT_114396"/>
<evidence type="ECO:0000256" key="4">
    <source>
        <dbReference type="ARBA" id="ARBA00022525"/>
    </source>
</evidence>